<feature type="transmembrane region" description="Helical" evidence="1">
    <location>
        <begin position="33"/>
        <end position="49"/>
    </location>
</feature>
<name>A0A7H9BX65_PARPN</name>
<accession>A0A7H9BX65</accession>
<dbReference type="EMBL" id="CP058690">
    <property type="protein sequence ID" value="QLH15773.1"/>
    <property type="molecule type" value="Genomic_DNA"/>
</dbReference>
<gene>
    <name evidence="2" type="ORF">HYQ43_16620</name>
</gene>
<feature type="transmembrane region" description="Helical" evidence="1">
    <location>
        <begin position="103"/>
        <end position="123"/>
    </location>
</feature>
<dbReference type="Proteomes" id="UP000509322">
    <property type="component" value="Chromosome 2"/>
</dbReference>
<organism evidence="2 3">
    <name type="scientific">Paracoccus pantotrophus</name>
    <name type="common">Thiosphaera pantotropha</name>
    <dbReference type="NCBI Taxonomy" id="82367"/>
    <lineage>
        <taxon>Bacteria</taxon>
        <taxon>Pseudomonadati</taxon>
        <taxon>Pseudomonadota</taxon>
        <taxon>Alphaproteobacteria</taxon>
        <taxon>Rhodobacterales</taxon>
        <taxon>Paracoccaceae</taxon>
        <taxon>Paracoccus</taxon>
    </lineage>
</organism>
<dbReference type="RefSeq" id="WP_155984346.1">
    <property type="nucleotide sequence ID" value="NZ_CP058690.1"/>
</dbReference>
<sequence length="165" mass="18774">MDAKYVTEPKLAFASLSVLMILGGLYQEKWAEASFLVALASMAGFILIPSSSRERHTLWCFIFKVHIQTLVLPFLLLCTVIGMSKGFQNPVSDTGAAFVKLSLTIWVCLQWLVLLPLALRPAIEKWVESQRGERVLKIVVIDDWVRILFDILWVVFVFALYLLTR</sequence>
<evidence type="ECO:0000256" key="1">
    <source>
        <dbReference type="SAM" id="Phobius"/>
    </source>
</evidence>
<evidence type="ECO:0000313" key="2">
    <source>
        <dbReference type="EMBL" id="QLH15773.1"/>
    </source>
</evidence>
<feature type="transmembrane region" description="Helical" evidence="1">
    <location>
        <begin position="144"/>
        <end position="163"/>
    </location>
</feature>
<keyword evidence="1" id="KW-0472">Membrane</keyword>
<keyword evidence="1" id="KW-1133">Transmembrane helix</keyword>
<evidence type="ECO:0000313" key="3">
    <source>
        <dbReference type="Proteomes" id="UP000509322"/>
    </source>
</evidence>
<reference evidence="2 3" key="1">
    <citation type="submission" date="2020-07" db="EMBL/GenBank/DDBJ databases">
        <title>The complete genome of Paracoccus pantotrophus ACCC 10489.</title>
        <authorList>
            <person name="Si Y."/>
        </authorList>
    </citation>
    <scope>NUCLEOTIDE SEQUENCE [LARGE SCALE GENOMIC DNA]</scope>
    <source>
        <strain evidence="3">ACCC 10489</strain>
    </source>
</reference>
<keyword evidence="1" id="KW-0812">Transmembrane</keyword>
<feature type="transmembrane region" description="Helical" evidence="1">
    <location>
        <begin position="61"/>
        <end position="83"/>
    </location>
</feature>
<proteinExistence type="predicted"/>
<dbReference type="AlphaFoldDB" id="A0A7H9BX65"/>
<protein>
    <submittedName>
        <fullName evidence="2">Uncharacterized protein</fullName>
    </submittedName>
</protein>